<proteinExistence type="predicted"/>
<dbReference type="PANTHER" id="PTHR43606:SF2">
    <property type="entry name" value="ALKALINE PHOSPHATASE FAMILY PROTEIN (AFU_ORTHOLOGUE AFUA_5G03860)"/>
    <property type="match status" value="1"/>
</dbReference>
<dbReference type="Pfam" id="PF09423">
    <property type="entry name" value="PhoD"/>
    <property type="match status" value="1"/>
</dbReference>
<dbReference type="InterPro" id="IPR029052">
    <property type="entry name" value="Metallo-depent_PP-like"/>
</dbReference>
<dbReference type="InterPro" id="IPR052900">
    <property type="entry name" value="Phospholipid_Metab_Enz"/>
</dbReference>
<keyword evidence="1" id="KW-0732">Signal</keyword>
<organism evidence="4 5">
    <name type="scientific">Sphingomonas colocasiae</name>
    <dbReference type="NCBI Taxonomy" id="1848973"/>
    <lineage>
        <taxon>Bacteria</taxon>
        <taxon>Pseudomonadati</taxon>
        <taxon>Pseudomonadota</taxon>
        <taxon>Alphaproteobacteria</taxon>
        <taxon>Sphingomonadales</taxon>
        <taxon>Sphingomonadaceae</taxon>
        <taxon>Sphingomonas</taxon>
    </lineage>
</organism>
<evidence type="ECO:0000313" key="4">
    <source>
        <dbReference type="EMBL" id="MBY8826386.1"/>
    </source>
</evidence>
<keyword evidence="5" id="KW-1185">Reference proteome</keyword>
<gene>
    <name evidence="4" type="ORF">K7G82_29045</name>
</gene>
<dbReference type="Gene3D" id="2.60.40.380">
    <property type="entry name" value="Purple acid phosphatase-like, N-terminal"/>
    <property type="match status" value="1"/>
</dbReference>
<dbReference type="InterPro" id="IPR006311">
    <property type="entry name" value="TAT_signal"/>
</dbReference>
<dbReference type="Proteomes" id="UP000706039">
    <property type="component" value="Unassembled WGS sequence"/>
</dbReference>
<dbReference type="PANTHER" id="PTHR43606">
    <property type="entry name" value="PHOSPHATASE, PUTATIVE (AFU_ORTHOLOGUE AFUA_6G08710)-RELATED"/>
    <property type="match status" value="1"/>
</dbReference>
<dbReference type="CDD" id="cd07389">
    <property type="entry name" value="MPP_PhoD"/>
    <property type="match status" value="1"/>
</dbReference>
<dbReference type="SUPFAM" id="SSF56300">
    <property type="entry name" value="Metallo-dependent phosphatases"/>
    <property type="match status" value="1"/>
</dbReference>
<feature type="chain" id="PRO_5047409478" evidence="1">
    <location>
        <begin position="29"/>
        <end position="517"/>
    </location>
</feature>
<dbReference type="PROSITE" id="PS51318">
    <property type="entry name" value="TAT"/>
    <property type="match status" value="1"/>
</dbReference>
<evidence type="ECO:0000313" key="5">
    <source>
        <dbReference type="Proteomes" id="UP000706039"/>
    </source>
</evidence>
<dbReference type="RefSeq" id="WP_222993990.1">
    <property type="nucleotide sequence ID" value="NZ_JAINVV010000017.1"/>
</dbReference>
<sequence length="517" mass="56617">MMDTLLNRRTLILAGGQAALLAAAPALAKPKFLDDPFSLGVASGDPMPDGFVIWTRLAPKPLEPHGGMPAEAVQVGWEIAGDDGFRTIVRAGTAIARPELAHSVHVEVAGLPSHRRYWYRFVIDGIRSDTGTVRTAPAAGAAVEQLRVAVAGCQHYERGLFTAWRHISQETDLDFVYHYGDYIYEGRAAGALVAGKVPIVRRHQGDEIYSLDDYRLRYALYKADPDLRAAHAAAAFLPSFDDHEVENNWSGDLDEGSTPPEIFLLRRAAAMQAWYEHMPVRAGQFPHSGAPRAYRRLDFGRLMRVNILDKRSYRSIRLCEKPGDGNCVDTRDGPDTMLGEAQERWLGEGLTGGATWNMLALGGLVMPFDRSLQPVPTNGYDNWTGYPDARERLVTMIQDRKLTNVVIAGGDSHMFFIGHLPSRRGDLESAPAATELHATSISSNSGNGLPIGADPRAASNPHMSMIHDQRGYLLCDIGADAWRTSIRVVDQAFTPGGTINTLAGFITRPDRAGVVRL</sequence>
<dbReference type="Pfam" id="PF16655">
    <property type="entry name" value="PhoD_N"/>
    <property type="match status" value="1"/>
</dbReference>
<evidence type="ECO:0000259" key="2">
    <source>
        <dbReference type="Pfam" id="PF09423"/>
    </source>
</evidence>
<feature type="domain" description="Phospholipase D N-terminal" evidence="3">
    <location>
        <begin position="39"/>
        <end position="135"/>
    </location>
</feature>
<dbReference type="Gene3D" id="3.60.21.70">
    <property type="entry name" value="PhoD-like phosphatase"/>
    <property type="match status" value="1"/>
</dbReference>
<comment type="caution">
    <text evidence="4">The sequence shown here is derived from an EMBL/GenBank/DDBJ whole genome shotgun (WGS) entry which is preliminary data.</text>
</comment>
<name>A0ABS7PYK7_9SPHN</name>
<feature type="signal peptide" evidence="1">
    <location>
        <begin position="1"/>
        <end position="28"/>
    </location>
</feature>
<accession>A0ABS7PYK7</accession>
<evidence type="ECO:0000256" key="1">
    <source>
        <dbReference type="SAM" id="SignalP"/>
    </source>
</evidence>
<dbReference type="EMBL" id="JAINVV010000017">
    <property type="protein sequence ID" value="MBY8826386.1"/>
    <property type="molecule type" value="Genomic_DNA"/>
</dbReference>
<evidence type="ECO:0000259" key="3">
    <source>
        <dbReference type="Pfam" id="PF16655"/>
    </source>
</evidence>
<protein>
    <submittedName>
        <fullName evidence="4">Alkaline phosphatase D family protein</fullName>
    </submittedName>
</protein>
<dbReference type="InterPro" id="IPR038607">
    <property type="entry name" value="PhoD-like_sf"/>
</dbReference>
<dbReference type="InterPro" id="IPR032093">
    <property type="entry name" value="PhoD_N"/>
</dbReference>
<reference evidence="4 5" key="1">
    <citation type="submission" date="2021-08" db="EMBL/GenBank/DDBJ databases">
        <authorList>
            <person name="Tuo L."/>
        </authorList>
    </citation>
    <scope>NUCLEOTIDE SEQUENCE [LARGE SCALE GENOMIC DNA]</scope>
    <source>
        <strain evidence="4 5">JCM 31229</strain>
    </source>
</reference>
<feature type="domain" description="PhoD-like phosphatase metallophosphatase" evidence="2">
    <location>
        <begin position="149"/>
        <end position="485"/>
    </location>
</feature>
<dbReference type="InterPro" id="IPR018946">
    <property type="entry name" value="PhoD-like_MPP"/>
</dbReference>